<sequence>MISVNAPRCFDDLLTSERTWSSAEYAYLVSYVVQLEKLSASENWWSCSILHQSEATRLFVCWIIILHD</sequence>
<protein>
    <submittedName>
        <fullName evidence="1">Uncharacterized protein</fullName>
    </submittedName>
</protein>
<dbReference type="EMBL" id="CP133613">
    <property type="protein sequence ID" value="WMV14571.1"/>
    <property type="molecule type" value="Genomic_DNA"/>
</dbReference>
<proteinExistence type="predicted"/>
<accession>A0AAF0TD70</accession>
<organism evidence="1 2">
    <name type="scientific">Solanum verrucosum</name>
    <dbReference type="NCBI Taxonomy" id="315347"/>
    <lineage>
        <taxon>Eukaryota</taxon>
        <taxon>Viridiplantae</taxon>
        <taxon>Streptophyta</taxon>
        <taxon>Embryophyta</taxon>
        <taxon>Tracheophyta</taxon>
        <taxon>Spermatophyta</taxon>
        <taxon>Magnoliopsida</taxon>
        <taxon>eudicotyledons</taxon>
        <taxon>Gunneridae</taxon>
        <taxon>Pentapetalae</taxon>
        <taxon>asterids</taxon>
        <taxon>lamiids</taxon>
        <taxon>Solanales</taxon>
        <taxon>Solanaceae</taxon>
        <taxon>Solanoideae</taxon>
        <taxon>Solaneae</taxon>
        <taxon>Solanum</taxon>
    </lineage>
</organism>
<evidence type="ECO:0000313" key="2">
    <source>
        <dbReference type="Proteomes" id="UP001234989"/>
    </source>
</evidence>
<reference evidence="1" key="1">
    <citation type="submission" date="2023-08" db="EMBL/GenBank/DDBJ databases">
        <title>A de novo genome assembly of Solanum verrucosum Schlechtendal, a Mexican diploid species geographically isolated from the other diploid A-genome species in potato relatives.</title>
        <authorList>
            <person name="Hosaka K."/>
        </authorList>
    </citation>
    <scope>NUCLEOTIDE SEQUENCE</scope>
    <source>
        <tissue evidence="1">Young leaves</tissue>
    </source>
</reference>
<evidence type="ECO:0000313" key="1">
    <source>
        <dbReference type="EMBL" id="WMV14571.1"/>
    </source>
</evidence>
<dbReference type="AlphaFoldDB" id="A0AAF0TD70"/>
<gene>
    <name evidence="1" type="ORF">MTR67_007956</name>
</gene>
<keyword evidence="2" id="KW-1185">Reference proteome</keyword>
<dbReference type="Proteomes" id="UP001234989">
    <property type="component" value="Chromosome 2"/>
</dbReference>
<name>A0AAF0TD70_SOLVR</name>